<sequence length="108" mass="12440">MASSWQWQNQLTLCMSLMQRMVLRKSRRSIFLGRSQACLLALIQKHYLLECGIALMEASFSTIDAGIIHIWIPLYDFTPFFIVFVTSVCLRSLYLLCYKHDDGGSNNV</sequence>
<organism evidence="2">
    <name type="scientific">Rhizophora mucronata</name>
    <name type="common">Asiatic mangrove</name>
    <dbReference type="NCBI Taxonomy" id="61149"/>
    <lineage>
        <taxon>Eukaryota</taxon>
        <taxon>Viridiplantae</taxon>
        <taxon>Streptophyta</taxon>
        <taxon>Embryophyta</taxon>
        <taxon>Tracheophyta</taxon>
        <taxon>Spermatophyta</taxon>
        <taxon>Magnoliopsida</taxon>
        <taxon>eudicotyledons</taxon>
        <taxon>Gunneridae</taxon>
        <taxon>Pentapetalae</taxon>
        <taxon>rosids</taxon>
        <taxon>fabids</taxon>
        <taxon>Malpighiales</taxon>
        <taxon>Rhizophoraceae</taxon>
        <taxon>Rhizophora</taxon>
    </lineage>
</organism>
<keyword evidence="1" id="KW-1133">Transmembrane helix</keyword>
<dbReference type="AlphaFoldDB" id="A0A2P2KTU5"/>
<reference evidence="2" key="1">
    <citation type="submission" date="2018-02" db="EMBL/GenBank/DDBJ databases">
        <title>Rhizophora mucronata_Transcriptome.</title>
        <authorList>
            <person name="Meera S.P."/>
            <person name="Sreeshan A."/>
            <person name="Augustine A."/>
        </authorList>
    </citation>
    <scope>NUCLEOTIDE SEQUENCE</scope>
    <source>
        <tissue evidence="2">Leaf</tissue>
    </source>
</reference>
<keyword evidence="1" id="KW-0812">Transmembrane</keyword>
<dbReference type="EMBL" id="GGEC01028658">
    <property type="protein sequence ID" value="MBX09142.1"/>
    <property type="molecule type" value="Transcribed_RNA"/>
</dbReference>
<protein>
    <submittedName>
        <fullName evidence="2">Putative WD repeat-containing protein C2A9.03-like isoform X3</fullName>
    </submittedName>
</protein>
<feature type="transmembrane region" description="Helical" evidence="1">
    <location>
        <begin position="78"/>
        <end position="97"/>
    </location>
</feature>
<proteinExistence type="predicted"/>
<keyword evidence="1" id="KW-0472">Membrane</keyword>
<name>A0A2P2KTU5_RHIMU</name>
<evidence type="ECO:0000313" key="2">
    <source>
        <dbReference type="EMBL" id="MBX09142.1"/>
    </source>
</evidence>
<accession>A0A2P2KTU5</accession>
<evidence type="ECO:0000256" key="1">
    <source>
        <dbReference type="SAM" id="Phobius"/>
    </source>
</evidence>